<name>A0A2V1HMD1_9MICO</name>
<proteinExistence type="predicted"/>
<dbReference type="RefSeq" id="WP_116757600.1">
    <property type="nucleotide sequence ID" value="NZ_JBHUEX010000001.1"/>
</dbReference>
<feature type="transmembrane region" description="Helical" evidence="1">
    <location>
        <begin position="82"/>
        <end position="102"/>
    </location>
</feature>
<gene>
    <name evidence="2" type="ORF">DDQ50_15020</name>
</gene>
<dbReference type="AlphaFoldDB" id="A0A2V1HMD1"/>
<evidence type="ECO:0000313" key="2">
    <source>
        <dbReference type="EMBL" id="PVZ93615.1"/>
    </source>
</evidence>
<feature type="transmembrane region" description="Helical" evidence="1">
    <location>
        <begin position="6"/>
        <end position="29"/>
    </location>
</feature>
<keyword evidence="1" id="KW-0812">Transmembrane</keyword>
<keyword evidence="1" id="KW-1133">Transmembrane helix</keyword>
<evidence type="ECO:0000313" key="3">
    <source>
        <dbReference type="Proteomes" id="UP000244893"/>
    </source>
</evidence>
<feature type="transmembrane region" description="Helical" evidence="1">
    <location>
        <begin position="114"/>
        <end position="132"/>
    </location>
</feature>
<comment type="caution">
    <text evidence="2">The sequence shown here is derived from an EMBL/GenBank/DDBJ whole genome shotgun (WGS) entry which is preliminary data.</text>
</comment>
<dbReference type="EMBL" id="QEOP01000003">
    <property type="protein sequence ID" value="PVZ93615.1"/>
    <property type="molecule type" value="Genomic_DNA"/>
</dbReference>
<protein>
    <submittedName>
        <fullName evidence="2">Uncharacterized protein</fullName>
    </submittedName>
</protein>
<feature type="transmembrane region" description="Helical" evidence="1">
    <location>
        <begin position="41"/>
        <end position="62"/>
    </location>
</feature>
<sequence length="139" mass="14725">MDVGSLALMYVPFLLFMLIGFVVAIDAWIRHSRRSRARWAPGLQLVAGVLMALVAVVAIVVAPDVGLFDDMDSMIITTRSTTQVYLAGAVIAAVTLLTGLAAPANPQPRRGMTTLALVLDLLAIAGCCYYLYAPTSGLA</sequence>
<keyword evidence="3" id="KW-1185">Reference proteome</keyword>
<keyword evidence="1" id="KW-0472">Membrane</keyword>
<reference evidence="2 3" key="1">
    <citation type="submission" date="2018-05" db="EMBL/GenBank/DDBJ databases">
        <title>Amnibacterium sp. M8JJ-5, whole genome shotgun sequence.</title>
        <authorList>
            <person name="Tuo L."/>
        </authorList>
    </citation>
    <scope>NUCLEOTIDE SEQUENCE [LARGE SCALE GENOMIC DNA]</scope>
    <source>
        <strain evidence="2 3">M8JJ-5</strain>
    </source>
</reference>
<accession>A0A2V1HMD1</accession>
<dbReference type="Proteomes" id="UP000244893">
    <property type="component" value="Unassembled WGS sequence"/>
</dbReference>
<organism evidence="2 3">
    <name type="scientific">Amnibacterium flavum</name>
    <dbReference type="NCBI Taxonomy" id="2173173"/>
    <lineage>
        <taxon>Bacteria</taxon>
        <taxon>Bacillati</taxon>
        <taxon>Actinomycetota</taxon>
        <taxon>Actinomycetes</taxon>
        <taxon>Micrococcales</taxon>
        <taxon>Microbacteriaceae</taxon>
        <taxon>Amnibacterium</taxon>
    </lineage>
</organism>
<evidence type="ECO:0000256" key="1">
    <source>
        <dbReference type="SAM" id="Phobius"/>
    </source>
</evidence>